<dbReference type="GO" id="GO:0046872">
    <property type="term" value="F:metal ion binding"/>
    <property type="evidence" value="ECO:0007669"/>
    <property type="project" value="UniProtKB-KW"/>
</dbReference>
<feature type="domain" description="RNase III" evidence="12">
    <location>
        <begin position="1"/>
        <end position="121"/>
    </location>
</feature>
<dbReference type="GO" id="GO:0006397">
    <property type="term" value="P:mRNA processing"/>
    <property type="evidence" value="ECO:0007669"/>
    <property type="project" value="UniProtKB-UniRule"/>
</dbReference>
<keyword evidence="10" id="KW-0460">Magnesium</keyword>
<keyword evidence="10" id="KW-0479">Metal-binding</keyword>
<dbReference type="Pfam" id="PF00035">
    <property type="entry name" value="dsrm"/>
    <property type="match status" value="1"/>
</dbReference>
<comment type="similarity">
    <text evidence="2">Belongs to the ribonuclease III family.</text>
</comment>
<keyword evidence="4 10" id="KW-0507">mRNA processing</keyword>
<evidence type="ECO:0000256" key="8">
    <source>
        <dbReference type="ARBA" id="ARBA00022801"/>
    </source>
</evidence>
<evidence type="ECO:0000256" key="10">
    <source>
        <dbReference type="HAMAP-Rule" id="MF_00104"/>
    </source>
</evidence>
<keyword evidence="7 10" id="KW-0255">Endonuclease</keyword>
<dbReference type="AlphaFoldDB" id="A0A4R6XDQ7"/>
<evidence type="ECO:0000256" key="4">
    <source>
        <dbReference type="ARBA" id="ARBA00022664"/>
    </source>
</evidence>
<evidence type="ECO:0000259" key="12">
    <source>
        <dbReference type="PROSITE" id="PS50142"/>
    </source>
</evidence>
<comment type="subunit">
    <text evidence="10">Homodimer.</text>
</comment>
<dbReference type="PROSITE" id="PS00517">
    <property type="entry name" value="RNASE_3_1"/>
    <property type="match status" value="1"/>
</dbReference>
<comment type="catalytic activity">
    <reaction evidence="1 10">
        <text>Endonucleolytic cleavage to 5'-phosphomonoester.</text>
        <dbReference type="EC" id="3.1.26.3"/>
    </reaction>
</comment>
<dbReference type="Gene3D" id="3.30.160.20">
    <property type="match status" value="1"/>
</dbReference>
<evidence type="ECO:0000256" key="5">
    <source>
        <dbReference type="ARBA" id="ARBA00022694"/>
    </source>
</evidence>
<organism evidence="13 14">
    <name type="scientific">Marinicella litoralis</name>
    <dbReference type="NCBI Taxonomy" id="644220"/>
    <lineage>
        <taxon>Bacteria</taxon>
        <taxon>Pseudomonadati</taxon>
        <taxon>Pseudomonadota</taxon>
        <taxon>Gammaproteobacteria</taxon>
        <taxon>Lysobacterales</taxon>
        <taxon>Marinicellaceae</taxon>
        <taxon>Marinicella</taxon>
    </lineage>
</organism>
<evidence type="ECO:0000256" key="1">
    <source>
        <dbReference type="ARBA" id="ARBA00000109"/>
    </source>
</evidence>
<keyword evidence="6 10" id="KW-0540">Nuclease</keyword>
<comment type="caution">
    <text evidence="13">The sequence shown here is derived from an EMBL/GenBank/DDBJ whole genome shotgun (WGS) entry which is preliminary data.</text>
</comment>
<dbReference type="GO" id="GO:0010468">
    <property type="term" value="P:regulation of gene expression"/>
    <property type="evidence" value="ECO:0007669"/>
    <property type="project" value="TreeGrafter"/>
</dbReference>
<dbReference type="FunFam" id="1.10.1520.10:FF:000001">
    <property type="entry name" value="Ribonuclease 3"/>
    <property type="match status" value="1"/>
</dbReference>
<feature type="binding site" evidence="10">
    <location>
        <position position="110"/>
    </location>
    <ligand>
        <name>Mg(2+)</name>
        <dbReference type="ChEBI" id="CHEBI:18420"/>
    </ligand>
</feature>
<dbReference type="GO" id="GO:0008033">
    <property type="term" value="P:tRNA processing"/>
    <property type="evidence" value="ECO:0007669"/>
    <property type="project" value="UniProtKB-KW"/>
</dbReference>
<keyword evidence="10" id="KW-0963">Cytoplasm</keyword>
<name>A0A4R6XDQ7_9GAMM</name>
<feature type="active site" evidence="10">
    <location>
        <position position="38"/>
    </location>
</feature>
<comment type="function">
    <text evidence="10">Digests double-stranded RNA. Involved in the processing of primary rRNA transcript to yield the immediate precursors to the large and small rRNAs (23S and 16S). Processes some mRNAs, and tRNAs when they are encoded in the rRNA operon. Processes pre-crRNA and tracrRNA of type II CRISPR loci if present in the organism.</text>
</comment>
<dbReference type="PANTHER" id="PTHR11207">
    <property type="entry name" value="RIBONUCLEASE III"/>
    <property type="match status" value="1"/>
</dbReference>
<reference evidence="13 14" key="1">
    <citation type="submission" date="2019-03" db="EMBL/GenBank/DDBJ databases">
        <title>Genomic Encyclopedia of Type Strains, Phase IV (KMG-IV): sequencing the most valuable type-strain genomes for metagenomic binning, comparative biology and taxonomic classification.</title>
        <authorList>
            <person name="Goeker M."/>
        </authorList>
    </citation>
    <scope>NUCLEOTIDE SEQUENCE [LARGE SCALE GENOMIC DNA]</scope>
    <source>
        <strain evidence="13 14">DSM 25488</strain>
    </source>
</reference>
<accession>A0A4R6XDQ7</accession>
<dbReference type="GO" id="GO:0003725">
    <property type="term" value="F:double-stranded RNA binding"/>
    <property type="evidence" value="ECO:0007669"/>
    <property type="project" value="TreeGrafter"/>
</dbReference>
<dbReference type="HAMAP" id="MF_00104">
    <property type="entry name" value="RNase_III"/>
    <property type="match status" value="1"/>
</dbReference>
<feature type="domain" description="DRBM" evidence="11">
    <location>
        <begin position="148"/>
        <end position="218"/>
    </location>
</feature>
<dbReference type="SMART" id="SM00358">
    <property type="entry name" value="DSRM"/>
    <property type="match status" value="1"/>
</dbReference>
<dbReference type="PANTHER" id="PTHR11207:SF0">
    <property type="entry name" value="RIBONUCLEASE 3"/>
    <property type="match status" value="1"/>
</dbReference>
<dbReference type="InterPro" id="IPR000999">
    <property type="entry name" value="RNase_III_dom"/>
</dbReference>
<feature type="binding site" evidence="10">
    <location>
        <position position="107"/>
    </location>
    <ligand>
        <name>Mg(2+)</name>
        <dbReference type="ChEBI" id="CHEBI:18420"/>
    </ligand>
</feature>
<dbReference type="GO" id="GO:0004525">
    <property type="term" value="F:ribonuclease III activity"/>
    <property type="evidence" value="ECO:0007669"/>
    <property type="project" value="UniProtKB-UniRule"/>
</dbReference>
<sequence>MKILGQNIEWSRSALLDQALTHRSVGKKNNERLEFLGDSILSLVISNLLYQKYSNLTEGELSRLRSQLVKGKTLAEVARHYQLGPSIKLGQGEIKSGGVNKSSVLADAVEAIFGAVLLDQGYEVAKRFIEQVMTPWLDKVNPSVIKKDAKSQLQEMLQQQGLELPVYQLLEEIETDQMTQFKVLCHVQTLDLSIESKGSSIKKAEQSAANKMIEALELQ</sequence>
<evidence type="ECO:0000256" key="6">
    <source>
        <dbReference type="ARBA" id="ARBA00022722"/>
    </source>
</evidence>
<dbReference type="InterPro" id="IPR011907">
    <property type="entry name" value="RNase_III"/>
</dbReference>
<dbReference type="PROSITE" id="PS50137">
    <property type="entry name" value="DS_RBD"/>
    <property type="match status" value="1"/>
</dbReference>
<dbReference type="GO" id="GO:0019843">
    <property type="term" value="F:rRNA binding"/>
    <property type="evidence" value="ECO:0007669"/>
    <property type="project" value="UniProtKB-KW"/>
</dbReference>
<dbReference type="SUPFAM" id="SSF54768">
    <property type="entry name" value="dsRNA-binding domain-like"/>
    <property type="match status" value="1"/>
</dbReference>
<dbReference type="EC" id="3.1.26.3" evidence="10"/>
<dbReference type="PROSITE" id="PS50142">
    <property type="entry name" value="RNASE_3_2"/>
    <property type="match status" value="1"/>
</dbReference>
<dbReference type="InterPro" id="IPR036389">
    <property type="entry name" value="RNase_III_sf"/>
</dbReference>
<feature type="binding site" evidence="10">
    <location>
        <position position="34"/>
    </location>
    <ligand>
        <name>Mg(2+)</name>
        <dbReference type="ChEBI" id="CHEBI:18420"/>
    </ligand>
</feature>
<proteinExistence type="inferred from homology"/>
<keyword evidence="5 10" id="KW-0819">tRNA processing</keyword>
<evidence type="ECO:0000256" key="7">
    <source>
        <dbReference type="ARBA" id="ARBA00022759"/>
    </source>
</evidence>
<dbReference type="GO" id="GO:0005737">
    <property type="term" value="C:cytoplasm"/>
    <property type="evidence" value="ECO:0007669"/>
    <property type="project" value="UniProtKB-SubCell"/>
</dbReference>
<keyword evidence="8 10" id="KW-0378">Hydrolase</keyword>
<dbReference type="CDD" id="cd10845">
    <property type="entry name" value="DSRM_RNAse_III_family"/>
    <property type="match status" value="1"/>
</dbReference>
<dbReference type="EMBL" id="SNZB01000008">
    <property type="protein sequence ID" value="TDR16289.1"/>
    <property type="molecule type" value="Genomic_DNA"/>
</dbReference>
<dbReference type="Gene3D" id="1.10.1520.10">
    <property type="entry name" value="Ribonuclease III domain"/>
    <property type="match status" value="1"/>
</dbReference>
<keyword evidence="3 10" id="KW-0698">rRNA processing</keyword>
<protein>
    <recommendedName>
        <fullName evidence="10">Ribonuclease 3</fullName>
        <ecNumber evidence="10">3.1.26.3</ecNumber>
    </recommendedName>
    <alternativeName>
        <fullName evidence="10">Ribonuclease III</fullName>
        <shortName evidence="10">RNase III</shortName>
    </alternativeName>
</protein>
<dbReference type="Pfam" id="PF14622">
    <property type="entry name" value="Ribonucleas_3_3"/>
    <property type="match status" value="1"/>
</dbReference>
<comment type="cofactor">
    <cofactor evidence="10">
        <name>Mg(2+)</name>
        <dbReference type="ChEBI" id="CHEBI:18420"/>
    </cofactor>
</comment>
<evidence type="ECO:0000256" key="3">
    <source>
        <dbReference type="ARBA" id="ARBA00022552"/>
    </source>
</evidence>
<dbReference type="SMART" id="SM00535">
    <property type="entry name" value="RIBOc"/>
    <property type="match status" value="1"/>
</dbReference>
<dbReference type="GO" id="GO:0006364">
    <property type="term" value="P:rRNA processing"/>
    <property type="evidence" value="ECO:0007669"/>
    <property type="project" value="UniProtKB-UniRule"/>
</dbReference>
<keyword evidence="14" id="KW-1185">Reference proteome</keyword>
<dbReference type="RefSeq" id="WP_246027048.1">
    <property type="nucleotide sequence ID" value="NZ_NIHB01000006.1"/>
</dbReference>
<comment type="subcellular location">
    <subcellularLocation>
        <location evidence="10">Cytoplasm</location>
    </subcellularLocation>
</comment>
<evidence type="ECO:0000313" key="13">
    <source>
        <dbReference type="EMBL" id="TDR16289.1"/>
    </source>
</evidence>
<gene>
    <name evidence="10" type="primary">rnc</name>
    <name evidence="13" type="ORF">C8D91_2816</name>
</gene>
<evidence type="ECO:0000256" key="9">
    <source>
        <dbReference type="ARBA" id="ARBA00022884"/>
    </source>
</evidence>
<keyword evidence="10" id="KW-0699">rRNA-binding</keyword>
<dbReference type="CDD" id="cd00593">
    <property type="entry name" value="RIBOc"/>
    <property type="match status" value="1"/>
</dbReference>
<evidence type="ECO:0000259" key="11">
    <source>
        <dbReference type="PROSITE" id="PS50137"/>
    </source>
</evidence>
<feature type="active site" evidence="10">
    <location>
        <position position="110"/>
    </location>
</feature>
<dbReference type="SUPFAM" id="SSF69065">
    <property type="entry name" value="RNase III domain-like"/>
    <property type="match status" value="1"/>
</dbReference>
<evidence type="ECO:0000313" key="14">
    <source>
        <dbReference type="Proteomes" id="UP000295724"/>
    </source>
</evidence>
<dbReference type="InterPro" id="IPR014720">
    <property type="entry name" value="dsRBD_dom"/>
</dbReference>
<evidence type="ECO:0000256" key="2">
    <source>
        <dbReference type="ARBA" id="ARBA00010183"/>
    </source>
</evidence>
<dbReference type="Proteomes" id="UP000295724">
    <property type="component" value="Unassembled WGS sequence"/>
</dbReference>
<dbReference type="NCBIfam" id="TIGR02191">
    <property type="entry name" value="RNaseIII"/>
    <property type="match status" value="1"/>
</dbReference>
<keyword evidence="9 10" id="KW-0694">RNA-binding</keyword>